<dbReference type="InterPro" id="IPR003653">
    <property type="entry name" value="Peptidase_C48_C"/>
</dbReference>
<dbReference type="OrthoDB" id="40380at2759"/>
<keyword evidence="9" id="KW-1185">Reference proteome</keyword>
<feature type="region of interest" description="Disordered" evidence="6">
    <location>
        <begin position="1"/>
        <end position="63"/>
    </location>
</feature>
<dbReference type="GO" id="GO:0016926">
    <property type="term" value="P:protein desumoylation"/>
    <property type="evidence" value="ECO:0007669"/>
    <property type="project" value="TreeGrafter"/>
</dbReference>
<feature type="region of interest" description="Disordered" evidence="6">
    <location>
        <begin position="187"/>
        <end position="225"/>
    </location>
</feature>
<keyword evidence="4" id="KW-0788">Thiol protease</keyword>
<dbReference type="GO" id="GO:0006508">
    <property type="term" value="P:proteolysis"/>
    <property type="evidence" value="ECO:0007669"/>
    <property type="project" value="UniProtKB-KW"/>
</dbReference>
<evidence type="ECO:0000313" key="8">
    <source>
        <dbReference type="EMBL" id="EJK45644.1"/>
    </source>
</evidence>
<keyword evidence="5" id="KW-0175">Coiled coil</keyword>
<dbReference type="Gene3D" id="3.40.395.10">
    <property type="entry name" value="Adenoviral Proteinase, Chain A"/>
    <property type="match status" value="1"/>
</dbReference>
<sequence length="572" mass="65594">MSLISNFTASQKRTTFRARARKSGISCRGSSNRRLASENEHGQSDITPGPTPRRRSRHEPNGMKQVFLSSSTLRAIQREVESMPLPATLSNVCMVMYNSKKVLEAFSDDGIAHMSQEERAVKLELLTGDLSLSSPSQKRKEREDVFVGMCKWLCSKGSSVTLHTWQEVEEGLKEAFLLSALDDTGHKPRKYKMPDSGTTVATYQSPGRKCQSGQKSKAPKRAERLSPRRKIFSGVARGTRNVVRRAVQDTKNLSYACYHSLLEQKLGPLRYNRIYTQAVDDIDARIASKEAERSDESSRIEEVLARAERERLEKEARESAANLMRDLDDEERKIVRNATMGIGPLDDILVQEGADSVQRGSLHTLQPRQWLNDEVINYFLKNCLAKRDEKLCHNNPSRKRSHFFNSFFVQTLFDDKNNDERLRGKYNYKNVKRWGRKVPGKDIFNLKYIICPVNEGNVHWVSAVIFMEEKKIQWFDSMGGTDMYRLNGLLRYLKDEWNAKKKGQGEFNEDEWELVRCTADTPRQANGYDCGVFTCMICDFISKDQPLLFNQNHINQCRDRIALSIMKNCAIE</sequence>
<dbReference type="EMBL" id="AGNL01048371">
    <property type="protein sequence ID" value="EJK45644.1"/>
    <property type="molecule type" value="Genomic_DNA"/>
</dbReference>
<feature type="compositionally biased region" description="Polar residues" evidence="6">
    <location>
        <begin position="1"/>
        <end position="13"/>
    </location>
</feature>
<dbReference type="PROSITE" id="PS50600">
    <property type="entry name" value="ULP_PROTEASE"/>
    <property type="match status" value="1"/>
</dbReference>
<evidence type="ECO:0000256" key="6">
    <source>
        <dbReference type="SAM" id="MobiDB-lite"/>
    </source>
</evidence>
<dbReference type="GO" id="GO:0005634">
    <property type="term" value="C:nucleus"/>
    <property type="evidence" value="ECO:0007669"/>
    <property type="project" value="TreeGrafter"/>
</dbReference>
<evidence type="ECO:0000256" key="2">
    <source>
        <dbReference type="ARBA" id="ARBA00022670"/>
    </source>
</evidence>
<organism evidence="8 9">
    <name type="scientific">Thalassiosira oceanica</name>
    <name type="common">Marine diatom</name>
    <dbReference type="NCBI Taxonomy" id="159749"/>
    <lineage>
        <taxon>Eukaryota</taxon>
        <taxon>Sar</taxon>
        <taxon>Stramenopiles</taxon>
        <taxon>Ochrophyta</taxon>
        <taxon>Bacillariophyta</taxon>
        <taxon>Coscinodiscophyceae</taxon>
        <taxon>Thalassiosirophycidae</taxon>
        <taxon>Thalassiosirales</taxon>
        <taxon>Thalassiosiraceae</taxon>
        <taxon>Thalassiosira</taxon>
    </lineage>
</organism>
<evidence type="ECO:0000256" key="1">
    <source>
        <dbReference type="ARBA" id="ARBA00005234"/>
    </source>
</evidence>
<dbReference type="SUPFAM" id="SSF54001">
    <property type="entry name" value="Cysteine proteinases"/>
    <property type="match status" value="1"/>
</dbReference>
<dbReference type="PANTHER" id="PTHR12606:SF1">
    <property type="entry name" value="UBIQUITIN-LIKE-SPECIFIC PROTEASE 1A"/>
    <property type="match status" value="1"/>
</dbReference>
<feature type="domain" description="Ubiquitin-like protease family profile" evidence="7">
    <location>
        <begin position="355"/>
        <end position="541"/>
    </location>
</feature>
<dbReference type="eggNOG" id="KOG0778">
    <property type="taxonomic scope" value="Eukaryota"/>
</dbReference>
<dbReference type="GO" id="GO:0016929">
    <property type="term" value="F:deSUMOylase activity"/>
    <property type="evidence" value="ECO:0007669"/>
    <property type="project" value="TreeGrafter"/>
</dbReference>
<proteinExistence type="inferred from homology"/>
<evidence type="ECO:0000259" key="7">
    <source>
        <dbReference type="PROSITE" id="PS50600"/>
    </source>
</evidence>
<evidence type="ECO:0000256" key="4">
    <source>
        <dbReference type="ARBA" id="ARBA00022807"/>
    </source>
</evidence>
<dbReference type="Proteomes" id="UP000266841">
    <property type="component" value="Unassembled WGS sequence"/>
</dbReference>
<gene>
    <name evidence="8" type="ORF">THAOC_35743</name>
</gene>
<dbReference type="InterPro" id="IPR038765">
    <property type="entry name" value="Papain-like_cys_pep_sf"/>
</dbReference>
<dbReference type="Pfam" id="PF02902">
    <property type="entry name" value="Peptidase_C48"/>
    <property type="match status" value="1"/>
</dbReference>
<name>K0R2Y5_THAOC</name>
<dbReference type="AlphaFoldDB" id="K0R2Y5"/>
<evidence type="ECO:0000256" key="3">
    <source>
        <dbReference type="ARBA" id="ARBA00022801"/>
    </source>
</evidence>
<dbReference type="PANTHER" id="PTHR12606">
    <property type="entry name" value="SENTRIN/SUMO-SPECIFIC PROTEASE"/>
    <property type="match status" value="1"/>
</dbReference>
<accession>K0R2Y5</accession>
<protein>
    <recommendedName>
        <fullName evidence="7">Ubiquitin-like protease family profile domain-containing protein</fullName>
    </recommendedName>
</protein>
<reference evidence="8 9" key="1">
    <citation type="journal article" date="2012" name="Genome Biol.">
        <title>Genome and low-iron response of an oceanic diatom adapted to chronic iron limitation.</title>
        <authorList>
            <person name="Lommer M."/>
            <person name="Specht M."/>
            <person name="Roy A.S."/>
            <person name="Kraemer L."/>
            <person name="Andreson R."/>
            <person name="Gutowska M.A."/>
            <person name="Wolf J."/>
            <person name="Bergner S.V."/>
            <person name="Schilhabel M.B."/>
            <person name="Klostermeier U.C."/>
            <person name="Beiko R.G."/>
            <person name="Rosenstiel P."/>
            <person name="Hippler M."/>
            <person name="Laroche J."/>
        </authorList>
    </citation>
    <scope>NUCLEOTIDE SEQUENCE [LARGE SCALE GENOMIC DNA]</scope>
    <source>
        <strain evidence="8 9">CCMP1005</strain>
    </source>
</reference>
<evidence type="ECO:0000256" key="5">
    <source>
        <dbReference type="SAM" id="Coils"/>
    </source>
</evidence>
<keyword evidence="2" id="KW-0645">Protease</keyword>
<evidence type="ECO:0000313" key="9">
    <source>
        <dbReference type="Proteomes" id="UP000266841"/>
    </source>
</evidence>
<comment type="caution">
    <text evidence="8">The sequence shown here is derived from an EMBL/GenBank/DDBJ whole genome shotgun (WGS) entry which is preliminary data.</text>
</comment>
<keyword evidence="3" id="KW-0378">Hydrolase</keyword>
<feature type="coiled-coil region" evidence="5">
    <location>
        <begin position="297"/>
        <end position="333"/>
    </location>
</feature>
<comment type="similarity">
    <text evidence="1">Belongs to the peptidase C48 family.</text>
</comment>
<feature type="compositionally biased region" description="Polar residues" evidence="6">
    <location>
        <begin position="196"/>
        <end position="215"/>
    </location>
</feature>